<organism evidence="3 4">
    <name type="scientific">Streptomyces somaliensis (strain ATCC 33201 / DSM 40738 / JCM 12659 / KCTC 9044 / NCTC 11332 / NRRL B-12077 / IP 733)</name>
    <dbReference type="NCBI Taxonomy" id="1134445"/>
    <lineage>
        <taxon>Bacteria</taxon>
        <taxon>Bacillati</taxon>
        <taxon>Actinomycetota</taxon>
        <taxon>Actinomycetes</taxon>
        <taxon>Kitasatosporales</taxon>
        <taxon>Streptomycetaceae</taxon>
        <taxon>Streptomyces</taxon>
    </lineage>
</organism>
<dbReference type="RefSeq" id="WP_168439350.1">
    <property type="nucleotide sequence ID" value="NZ_JAAXOU010000142.1"/>
</dbReference>
<keyword evidence="2" id="KW-1133">Transmembrane helix</keyword>
<keyword evidence="2" id="KW-0472">Membrane</keyword>
<dbReference type="AlphaFoldDB" id="A0AA44IDW9"/>
<sequence>MPSASSSTTAKALRQLDGGVDGLPRLLLGEEQFTRFEKHDVTMQDIAAVLNTYGRETGRRDVRDGGIPATGRARPGPRAAEPDATGPLLQLTAPRVRSGPRTGSRHERDEEVPQSHSGDHREARLQREDQPVRPLAAGLREDSPVTDPTGTHSPFSQNAPPLLLRRGEHLQEEEGTPQETSRAQLLKTFQEPLEENQEDDCGEDGECSGHHGPQHGGRIEHVSCERHAGSRRSIDECETAESGDWTRPAWALKNQAHDDDPQQKSWRTQGEKRTALLTRRPEAVTAVPAFTDASEELGKHGGTPIQEKKSNYGHGMPCRQTHARGLLLHACTDWSTHAADDTRRAKSVATPENQINQLRKDFEEADSRLRIEIQKKLDKDKLSFLETEDKTKKEAEKKEEEKKQGTYEASLQKYIEKIVEKASKSTWKPDTREFKTPEFMGLVTALTLGAVGGTLMSIGLTIVKYDMTILDMTERVNRFGLKLINHLTKRTEHDRQFLTEQQKAERKLHKRFADIEHRLARRTRNANTRLGALERRTALIERSRNQARERVGAVSGSPGNIPSTHSTANELNFLHRRINELVSAIG</sequence>
<evidence type="ECO:0000256" key="1">
    <source>
        <dbReference type="SAM" id="MobiDB-lite"/>
    </source>
</evidence>
<evidence type="ECO:0000313" key="3">
    <source>
        <dbReference type="EMBL" id="NKY15160.1"/>
    </source>
</evidence>
<feature type="transmembrane region" description="Helical" evidence="2">
    <location>
        <begin position="439"/>
        <end position="463"/>
    </location>
</feature>
<feature type="compositionally biased region" description="Basic and acidic residues" evidence="1">
    <location>
        <begin position="104"/>
        <end position="131"/>
    </location>
</feature>
<feature type="region of interest" description="Disordered" evidence="1">
    <location>
        <begin position="193"/>
        <end position="218"/>
    </location>
</feature>
<feature type="region of interest" description="Disordered" evidence="1">
    <location>
        <begin position="57"/>
        <end position="160"/>
    </location>
</feature>
<accession>A0AA44IDW9</accession>
<keyword evidence="4" id="KW-1185">Reference proteome</keyword>
<feature type="compositionally biased region" description="Polar residues" evidence="1">
    <location>
        <begin position="1"/>
        <end position="10"/>
    </location>
</feature>
<name>A0AA44IDW9_STRE0</name>
<feature type="region of interest" description="Disordered" evidence="1">
    <location>
        <begin position="1"/>
        <end position="22"/>
    </location>
</feature>
<keyword evidence="2" id="KW-0812">Transmembrane</keyword>
<protein>
    <submittedName>
        <fullName evidence="3">Uncharacterized protein</fullName>
    </submittedName>
</protein>
<reference evidence="3 4" key="1">
    <citation type="submission" date="2020-04" db="EMBL/GenBank/DDBJ databases">
        <title>MicrobeNet Type strains.</title>
        <authorList>
            <person name="Nicholson A.C."/>
        </authorList>
    </citation>
    <scope>NUCLEOTIDE SEQUENCE [LARGE SCALE GENOMIC DNA]</scope>
    <source>
        <strain evidence="3 4">DSM 40738</strain>
    </source>
</reference>
<evidence type="ECO:0000313" key="4">
    <source>
        <dbReference type="Proteomes" id="UP000570003"/>
    </source>
</evidence>
<feature type="compositionally biased region" description="Polar residues" evidence="1">
    <location>
        <begin position="146"/>
        <end position="159"/>
    </location>
</feature>
<feature type="region of interest" description="Disordered" evidence="1">
    <location>
        <begin position="545"/>
        <end position="565"/>
    </location>
</feature>
<comment type="caution">
    <text evidence="3">The sequence shown here is derived from an EMBL/GenBank/DDBJ whole genome shotgun (WGS) entry which is preliminary data.</text>
</comment>
<feature type="compositionally biased region" description="Low complexity" evidence="1">
    <location>
        <begin position="65"/>
        <end position="79"/>
    </location>
</feature>
<dbReference type="Proteomes" id="UP000570003">
    <property type="component" value="Unassembled WGS sequence"/>
</dbReference>
<feature type="compositionally biased region" description="Acidic residues" evidence="1">
    <location>
        <begin position="193"/>
        <end position="206"/>
    </location>
</feature>
<dbReference type="EMBL" id="JAAXOU010000142">
    <property type="protein sequence ID" value="NKY15160.1"/>
    <property type="molecule type" value="Genomic_DNA"/>
</dbReference>
<evidence type="ECO:0000256" key="2">
    <source>
        <dbReference type="SAM" id="Phobius"/>
    </source>
</evidence>
<proteinExistence type="predicted"/>
<gene>
    <name evidence="3" type="ORF">HGA06_13625</name>
</gene>